<dbReference type="Gene3D" id="1.10.260.40">
    <property type="entry name" value="lambda repressor-like DNA-binding domains"/>
    <property type="match status" value="1"/>
</dbReference>
<dbReference type="EMBL" id="CP016761">
    <property type="protein sequence ID" value="ANX11365.1"/>
    <property type="molecule type" value="Genomic_DNA"/>
</dbReference>
<proteinExistence type="predicted"/>
<evidence type="ECO:0000313" key="4">
    <source>
        <dbReference type="Proteomes" id="UP000077412"/>
    </source>
</evidence>
<dbReference type="CDD" id="cd00093">
    <property type="entry name" value="HTH_XRE"/>
    <property type="match status" value="1"/>
</dbReference>
<feature type="domain" description="HTH cro/C1-type" evidence="2">
    <location>
        <begin position="5"/>
        <end position="60"/>
    </location>
</feature>
<gene>
    <name evidence="3" type="ORF">ABE41_005050</name>
</gene>
<sequence>MKNKVKIVRIEKENLTQGDFAKLVGVTRQTMNLIEAQKYNPTIRVCLLISKYLETPVDELFWIEE</sequence>
<dbReference type="OrthoDB" id="6386941at2"/>
<dbReference type="SUPFAM" id="SSF47413">
    <property type="entry name" value="lambda repressor-like DNA-binding domains"/>
    <property type="match status" value="1"/>
</dbReference>
<dbReference type="AlphaFoldDB" id="A0A1B1Z1Q9"/>
<dbReference type="KEGG" id="far:ABE41_005050"/>
<dbReference type="Proteomes" id="UP000077412">
    <property type="component" value="Chromosome"/>
</dbReference>
<dbReference type="SMART" id="SM00530">
    <property type="entry name" value="HTH_XRE"/>
    <property type="match status" value="1"/>
</dbReference>
<keyword evidence="4" id="KW-1185">Reference proteome</keyword>
<protein>
    <submittedName>
        <fullName evidence="3">Transcriptional regulator</fullName>
    </submittedName>
</protein>
<name>A0A1B1Z1Q9_9BACL</name>
<dbReference type="PANTHER" id="PTHR46558:SF3">
    <property type="entry name" value="TRANSCRIPTIONAL REGULATOR"/>
    <property type="match status" value="1"/>
</dbReference>
<evidence type="ECO:0000259" key="2">
    <source>
        <dbReference type="PROSITE" id="PS50943"/>
    </source>
</evidence>
<keyword evidence="1" id="KW-0238">DNA-binding</keyword>
<dbReference type="Pfam" id="PF01381">
    <property type="entry name" value="HTH_3"/>
    <property type="match status" value="1"/>
</dbReference>
<accession>A0A1B1Z1Q9</accession>
<dbReference type="STRING" id="255247.ABE41_005050"/>
<dbReference type="PROSITE" id="PS50943">
    <property type="entry name" value="HTH_CROC1"/>
    <property type="match status" value="1"/>
</dbReference>
<dbReference type="InterPro" id="IPR001387">
    <property type="entry name" value="Cro/C1-type_HTH"/>
</dbReference>
<dbReference type="GO" id="GO:0003677">
    <property type="term" value="F:DNA binding"/>
    <property type="evidence" value="ECO:0007669"/>
    <property type="project" value="UniProtKB-KW"/>
</dbReference>
<organism evidence="3 4">
    <name type="scientific">Fictibacillus arsenicus</name>
    <dbReference type="NCBI Taxonomy" id="255247"/>
    <lineage>
        <taxon>Bacteria</taxon>
        <taxon>Bacillati</taxon>
        <taxon>Bacillota</taxon>
        <taxon>Bacilli</taxon>
        <taxon>Bacillales</taxon>
        <taxon>Fictibacillaceae</taxon>
        <taxon>Fictibacillus</taxon>
    </lineage>
</organism>
<evidence type="ECO:0000256" key="1">
    <source>
        <dbReference type="ARBA" id="ARBA00023125"/>
    </source>
</evidence>
<reference evidence="3 4" key="1">
    <citation type="submission" date="2016-08" db="EMBL/GenBank/DDBJ databases">
        <title>Complete genome sequence of Fictibacillus arsenicus G25-54, a strain with toxicity to nematodes and a potential arsenic-resistance activity.</title>
        <authorList>
            <person name="Zheng Z."/>
        </authorList>
    </citation>
    <scope>NUCLEOTIDE SEQUENCE [LARGE SCALE GENOMIC DNA]</scope>
    <source>
        <strain evidence="3 4">G25-54</strain>
    </source>
</reference>
<evidence type="ECO:0000313" key="3">
    <source>
        <dbReference type="EMBL" id="ANX11365.1"/>
    </source>
</evidence>
<dbReference type="InterPro" id="IPR010982">
    <property type="entry name" value="Lambda_DNA-bd_dom_sf"/>
</dbReference>
<dbReference type="PANTHER" id="PTHR46558">
    <property type="entry name" value="TRACRIPTIONAL REGULATORY PROTEIN-RELATED-RELATED"/>
    <property type="match status" value="1"/>
</dbReference>